<proteinExistence type="predicted"/>
<dbReference type="Proteomes" id="UP000198145">
    <property type="component" value="Unassembled WGS sequence"/>
</dbReference>
<sequence>MRSEQKFDWKALEDAAVDHLVSAVRRIRQTHPHETVYGAMFHEFYGDGSVLYWPMVTVGTQEVLAQVAADYGDDGEDLRWSGPDLSQYAEDHGFEPGEEQDRWATQCAEFAQATAKGSFSAWEEVYERFLHCFPRAARRARAQLLREGLVERRFIAVATDEAGDLVPLSLTRAQLLRHFPMYDEAERERTRIAALPLAEQVAEVVPQAVRAAAPGPLLGEYDALVRALGEVAVPALLDVVAGRSAGEGWQASMLLAEINHSTPEVISTLATTLCNAAANESERAWAASALARLDRMDLIAAHLGALPTEVTARGLSAPYRSFRDRGRHRPLDYRPLEAVLAQHPDIAPAVAEALAPGCGFCTLEADEVAAAQQGLASKWSFIREHARAVLEAFEQQ</sequence>
<comment type="caution">
    <text evidence="1">The sequence shown here is derived from an EMBL/GenBank/DDBJ whole genome shotgun (WGS) entry which is preliminary data.</text>
</comment>
<dbReference type="EMBL" id="NJBA01000003">
    <property type="protein sequence ID" value="OWP51079.1"/>
    <property type="molecule type" value="Genomic_DNA"/>
</dbReference>
<accession>A0A246F9V5</accession>
<evidence type="ECO:0000313" key="1">
    <source>
        <dbReference type="EMBL" id="OWP51079.1"/>
    </source>
</evidence>
<evidence type="ECO:0000313" key="2">
    <source>
        <dbReference type="Proteomes" id="UP000198145"/>
    </source>
</evidence>
<gene>
    <name evidence="1" type="ORF">CEG18_09405</name>
</gene>
<name>A0A246F9V5_PSENT</name>
<organism evidence="1 2">
    <name type="scientific">Pseudomonas nitroreducens</name>
    <dbReference type="NCBI Taxonomy" id="46680"/>
    <lineage>
        <taxon>Bacteria</taxon>
        <taxon>Pseudomonadati</taxon>
        <taxon>Pseudomonadota</taxon>
        <taxon>Gammaproteobacteria</taxon>
        <taxon>Pseudomonadales</taxon>
        <taxon>Pseudomonadaceae</taxon>
        <taxon>Pseudomonas</taxon>
    </lineage>
</organism>
<protein>
    <recommendedName>
        <fullName evidence="3">DUF4303 domain-containing protein</fullName>
    </recommendedName>
</protein>
<evidence type="ECO:0008006" key="3">
    <source>
        <dbReference type="Google" id="ProtNLM"/>
    </source>
</evidence>
<reference evidence="1 2" key="1">
    <citation type="submission" date="2017-06" db="EMBL/GenBank/DDBJ databases">
        <title>Draft genome of Pseudomonas nitroreducens DF05.</title>
        <authorList>
            <person name="Iyer R."/>
        </authorList>
    </citation>
    <scope>NUCLEOTIDE SEQUENCE [LARGE SCALE GENOMIC DNA]</scope>
    <source>
        <strain evidence="1 2">DF05</strain>
    </source>
</reference>
<dbReference type="AlphaFoldDB" id="A0A246F9V5"/>
<dbReference type="RefSeq" id="WP_088417262.1">
    <property type="nucleotide sequence ID" value="NZ_NJBA01000003.1"/>
</dbReference>